<evidence type="ECO:0000256" key="2">
    <source>
        <dbReference type="ARBA" id="ARBA00022694"/>
    </source>
</evidence>
<accession>A0A1I7MZS9</accession>
<comment type="catalytic activity">
    <reaction evidence="5 6">
        <text>cytidine(34) in tRNA(Ile2) + L-lysine + ATP = lysidine(34) in tRNA(Ile2) + AMP + diphosphate + H(+)</text>
        <dbReference type="Rhea" id="RHEA:43744"/>
        <dbReference type="Rhea" id="RHEA-COMP:10625"/>
        <dbReference type="Rhea" id="RHEA-COMP:10670"/>
        <dbReference type="ChEBI" id="CHEBI:15378"/>
        <dbReference type="ChEBI" id="CHEBI:30616"/>
        <dbReference type="ChEBI" id="CHEBI:32551"/>
        <dbReference type="ChEBI" id="CHEBI:33019"/>
        <dbReference type="ChEBI" id="CHEBI:82748"/>
        <dbReference type="ChEBI" id="CHEBI:83665"/>
        <dbReference type="ChEBI" id="CHEBI:456215"/>
        <dbReference type="EC" id="6.3.4.19"/>
    </reaction>
</comment>
<dbReference type="GO" id="GO:0005737">
    <property type="term" value="C:cytoplasm"/>
    <property type="evidence" value="ECO:0007669"/>
    <property type="project" value="UniProtKB-SubCell"/>
</dbReference>
<name>A0A1I7MZS9_9HYPH</name>
<comment type="subcellular location">
    <subcellularLocation>
        <location evidence="6">Cytoplasm</location>
    </subcellularLocation>
</comment>
<dbReference type="InterPro" id="IPR014729">
    <property type="entry name" value="Rossmann-like_a/b/a_fold"/>
</dbReference>
<keyword evidence="4 6" id="KW-0067">ATP-binding</keyword>
<dbReference type="GO" id="GO:0005524">
    <property type="term" value="F:ATP binding"/>
    <property type="evidence" value="ECO:0007669"/>
    <property type="project" value="UniProtKB-UniRule"/>
</dbReference>
<dbReference type="Proteomes" id="UP000199423">
    <property type="component" value="Unassembled WGS sequence"/>
</dbReference>
<dbReference type="GO" id="GO:0032267">
    <property type="term" value="F:tRNA(Ile)-lysidine synthase activity"/>
    <property type="evidence" value="ECO:0007669"/>
    <property type="project" value="UniProtKB-EC"/>
</dbReference>
<dbReference type="EMBL" id="FPCH01000001">
    <property type="protein sequence ID" value="SFV27878.1"/>
    <property type="molecule type" value="Genomic_DNA"/>
</dbReference>
<evidence type="ECO:0000256" key="5">
    <source>
        <dbReference type="ARBA" id="ARBA00048539"/>
    </source>
</evidence>
<keyword evidence="3 6" id="KW-0547">Nucleotide-binding</keyword>
<dbReference type="Pfam" id="PF01171">
    <property type="entry name" value="ATP_bind_3"/>
    <property type="match status" value="1"/>
</dbReference>
<gene>
    <name evidence="6" type="primary">tilS</name>
    <name evidence="8" type="ORF">SAMN04488557_0870</name>
</gene>
<comment type="similarity">
    <text evidence="6">Belongs to the tRNA(Ile)-lysidine synthase family.</text>
</comment>
<comment type="domain">
    <text evidence="6">The N-terminal region contains the highly conserved SGGXDS motif, predicted to be a P-loop motif involved in ATP binding.</text>
</comment>
<reference evidence="9" key="1">
    <citation type="submission" date="2016-10" db="EMBL/GenBank/DDBJ databases">
        <authorList>
            <person name="Varghese N."/>
            <person name="Submissions S."/>
        </authorList>
    </citation>
    <scope>NUCLEOTIDE SEQUENCE [LARGE SCALE GENOMIC DNA]</scope>
    <source>
        <strain evidence="9">DSM 1565</strain>
    </source>
</reference>
<organism evidence="8 9">
    <name type="scientific">Hyphomicrobium facile</name>
    <dbReference type="NCBI Taxonomy" id="51670"/>
    <lineage>
        <taxon>Bacteria</taxon>
        <taxon>Pseudomonadati</taxon>
        <taxon>Pseudomonadota</taxon>
        <taxon>Alphaproteobacteria</taxon>
        <taxon>Hyphomicrobiales</taxon>
        <taxon>Hyphomicrobiaceae</taxon>
        <taxon>Hyphomicrobium</taxon>
    </lineage>
</organism>
<dbReference type="PANTHER" id="PTHR43033">
    <property type="entry name" value="TRNA(ILE)-LYSIDINE SYNTHASE-RELATED"/>
    <property type="match status" value="1"/>
</dbReference>
<dbReference type="SUPFAM" id="SSF52402">
    <property type="entry name" value="Adenine nucleotide alpha hydrolases-like"/>
    <property type="match status" value="1"/>
</dbReference>
<dbReference type="InterPro" id="IPR012795">
    <property type="entry name" value="tRNA_Ile_lys_synt_N"/>
</dbReference>
<evidence type="ECO:0000313" key="9">
    <source>
        <dbReference type="Proteomes" id="UP000199423"/>
    </source>
</evidence>
<dbReference type="InterPro" id="IPR012094">
    <property type="entry name" value="tRNA_Ile_lys_synt"/>
</dbReference>
<dbReference type="STRING" id="51670.SAMN04488557_0870"/>
<evidence type="ECO:0000256" key="3">
    <source>
        <dbReference type="ARBA" id="ARBA00022741"/>
    </source>
</evidence>
<evidence type="ECO:0000313" key="8">
    <source>
        <dbReference type="EMBL" id="SFV27878.1"/>
    </source>
</evidence>
<feature type="binding site" evidence="6">
    <location>
        <begin position="26"/>
        <end position="31"/>
    </location>
    <ligand>
        <name>ATP</name>
        <dbReference type="ChEBI" id="CHEBI:30616"/>
    </ligand>
</feature>
<evidence type="ECO:0000259" key="7">
    <source>
        <dbReference type="Pfam" id="PF01171"/>
    </source>
</evidence>
<sequence length="442" mass="47380">MPVTDAEADAAFERLARFGHIVLAVSGGPDSMALMVLAAEWRARSKSPAPSISVATVDHGLRSEARFEAEQVGAAARRLDLPHTVLTWEDVKPQTGVPMAAREARYRLLDEHARGFAAGSVAVATAHHLDDQAETFAMRLQRGAGIDGLSGMRTERLIAETSPVILARPLLGFGKARLVATVAARGIAYVEDPTNADDRFERTRVRSALSNFHDAGLSPQALATSARRLGDARDALVYAEERFIASLALSFGNEIFATLDRRAFDDGPAYLRQKVLAGLIARYGGDSPEPRLSEIEALAAHLQRDGKAAATLGGAMISGGPRFIRIWREAGRLDQTAIELRPGAVRVWDSRFVLRWSAETGDRGSQGSVITVKPLGLAAYRAILPRLRGRQLPPARASAALPSFWAGEQFVAAPSLAPFALVGAEPLDPAEFNLTPLAAGTF</sequence>
<dbReference type="PANTHER" id="PTHR43033:SF1">
    <property type="entry name" value="TRNA(ILE)-LYSIDINE SYNTHASE-RELATED"/>
    <property type="match status" value="1"/>
</dbReference>
<keyword evidence="2 6" id="KW-0819">tRNA processing</keyword>
<dbReference type="AlphaFoldDB" id="A0A1I7MZS9"/>
<evidence type="ECO:0000256" key="6">
    <source>
        <dbReference type="HAMAP-Rule" id="MF_01161"/>
    </source>
</evidence>
<keyword evidence="9" id="KW-1185">Reference proteome</keyword>
<keyword evidence="1 6" id="KW-0436">Ligase</keyword>
<dbReference type="InterPro" id="IPR011063">
    <property type="entry name" value="TilS/TtcA_N"/>
</dbReference>
<dbReference type="GO" id="GO:0006400">
    <property type="term" value="P:tRNA modification"/>
    <property type="evidence" value="ECO:0007669"/>
    <property type="project" value="UniProtKB-UniRule"/>
</dbReference>
<dbReference type="CDD" id="cd01992">
    <property type="entry name" value="TilS_N"/>
    <property type="match status" value="1"/>
</dbReference>
<dbReference type="NCBIfam" id="TIGR02432">
    <property type="entry name" value="lysidine_TilS_N"/>
    <property type="match status" value="1"/>
</dbReference>
<evidence type="ECO:0000256" key="1">
    <source>
        <dbReference type="ARBA" id="ARBA00022598"/>
    </source>
</evidence>
<dbReference type="Gene3D" id="3.40.50.620">
    <property type="entry name" value="HUPs"/>
    <property type="match status" value="1"/>
</dbReference>
<evidence type="ECO:0000256" key="4">
    <source>
        <dbReference type="ARBA" id="ARBA00022840"/>
    </source>
</evidence>
<proteinExistence type="inferred from homology"/>
<protein>
    <recommendedName>
        <fullName evidence="6">tRNA(Ile)-lysidine synthase</fullName>
        <ecNumber evidence="6">6.3.4.19</ecNumber>
    </recommendedName>
    <alternativeName>
        <fullName evidence="6">tRNA(Ile)-2-lysyl-cytidine synthase</fullName>
    </alternativeName>
    <alternativeName>
        <fullName evidence="6">tRNA(Ile)-lysidine synthetase</fullName>
    </alternativeName>
</protein>
<keyword evidence="6" id="KW-0963">Cytoplasm</keyword>
<feature type="domain" description="tRNA(Ile)-lysidine/2-thiocytidine synthase N-terminal" evidence="7">
    <location>
        <begin position="20"/>
        <end position="207"/>
    </location>
</feature>
<dbReference type="EC" id="6.3.4.19" evidence="6"/>
<comment type="function">
    <text evidence="6">Ligates lysine onto the cytidine present at position 34 of the AUA codon-specific tRNA(Ile) that contains the anticodon CAU, in an ATP-dependent manner. Cytidine is converted to lysidine, thus changing the amino acid specificity of the tRNA from methionine to isoleucine.</text>
</comment>
<dbReference type="HAMAP" id="MF_01161">
    <property type="entry name" value="tRNA_Ile_lys_synt"/>
    <property type="match status" value="1"/>
</dbReference>